<dbReference type="InterPro" id="IPR043129">
    <property type="entry name" value="ATPase_NBD"/>
</dbReference>
<keyword evidence="13" id="KW-0804">Transcription</keyword>
<comment type="similarity">
    <text evidence="2 19">Belongs to the actin family.</text>
</comment>
<dbReference type="GO" id="GO:0006310">
    <property type="term" value="P:DNA recombination"/>
    <property type="evidence" value="ECO:0007669"/>
    <property type="project" value="UniProtKB-KW"/>
</dbReference>
<dbReference type="Gene3D" id="3.90.640.10">
    <property type="entry name" value="Actin, Chain A, domain 4"/>
    <property type="match status" value="1"/>
</dbReference>
<evidence type="ECO:0000256" key="3">
    <source>
        <dbReference type="ARBA" id="ARBA00022499"/>
    </source>
</evidence>
<evidence type="ECO:0000256" key="1">
    <source>
        <dbReference type="ARBA" id="ARBA00004123"/>
    </source>
</evidence>
<dbReference type="FunFam" id="3.30.420.40:FF:000058">
    <property type="entry name" value="Putative actin-related protein 5"/>
    <property type="match status" value="1"/>
</dbReference>
<reference evidence="22" key="2">
    <citation type="journal article" date="2007" name="PLoS Biol.">
        <title>Survey sequencing and comparative analysis of the elephant shark (Callorhinchus milii) genome.</title>
        <authorList>
            <person name="Venkatesh B."/>
            <person name="Kirkness E.F."/>
            <person name="Loh Y.H."/>
            <person name="Halpern A.L."/>
            <person name="Lee A.P."/>
            <person name="Johnson J."/>
            <person name="Dandona N."/>
            <person name="Viswanathan L.D."/>
            <person name="Tay A."/>
            <person name="Venter J.C."/>
            <person name="Strausberg R.L."/>
            <person name="Brenner S."/>
        </authorList>
    </citation>
    <scope>NUCLEOTIDE SEQUENCE [LARGE SCALE GENOMIC DNA]</scope>
</reference>
<evidence type="ECO:0000256" key="2">
    <source>
        <dbReference type="ARBA" id="ARBA00006752"/>
    </source>
</evidence>
<dbReference type="FunFam" id="3.30.420.40:FF:000050">
    <property type="entry name" value="Actin, alpha skeletal muscle"/>
    <property type="match status" value="1"/>
</dbReference>
<protein>
    <recommendedName>
        <fullName evidence="17">Actin-like protein 6A</fullName>
    </recommendedName>
    <alternativeName>
        <fullName evidence="18">BRG1-associated factor 53A</fullName>
    </alternativeName>
</protein>
<dbReference type="InterPro" id="IPR004000">
    <property type="entry name" value="Actin"/>
</dbReference>
<evidence type="ECO:0000256" key="14">
    <source>
        <dbReference type="ARBA" id="ARBA00023172"/>
    </source>
</evidence>
<keyword evidence="8" id="KW-0156">Chromatin regulator</keyword>
<dbReference type="FunFam" id="3.90.640.10:FF:000009">
    <property type="entry name" value="Actin-like 6A, isoform CRA_a"/>
    <property type="match status" value="1"/>
</dbReference>
<dbReference type="GO" id="GO:0005654">
    <property type="term" value="C:nucleoplasm"/>
    <property type="evidence" value="ECO:0007669"/>
    <property type="project" value="UniProtKB-ARBA"/>
</dbReference>
<dbReference type="InterPro" id="IPR004001">
    <property type="entry name" value="Actin_CS"/>
</dbReference>
<dbReference type="AlphaFoldDB" id="A0A4W3GNR8"/>
<reference evidence="22" key="3">
    <citation type="journal article" date="2014" name="Nature">
        <title>Elephant shark genome provides unique insights into gnathostome evolution.</title>
        <authorList>
            <consortium name="International Elephant Shark Genome Sequencing Consortium"/>
            <person name="Venkatesh B."/>
            <person name="Lee A.P."/>
            <person name="Ravi V."/>
            <person name="Maurya A.K."/>
            <person name="Lian M.M."/>
            <person name="Swann J.B."/>
            <person name="Ohta Y."/>
            <person name="Flajnik M.F."/>
            <person name="Sutoh Y."/>
            <person name="Kasahara M."/>
            <person name="Hoon S."/>
            <person name="Gangu V."/>
            <person name="Roy S.W."/>
            <person name="Irimia M."/>
            <person name="Korzh V."/>
            <person name="Kondrychyn I."/>
            <person name="Lim Z.W."/>
            <person name="Tay B.H."/>
            <person name="Tohari S."/>
            <person name="Kong K.W."/>
            <person name="Ho S."/>
            <person name="Lorente-Galdos B."/>
            <person name="Quilez J."/>
            <person name="Marques-Bonet T."/>
            <person name="Raney B.J."/>
            <person name="Ingham P.W."/>
            <person name="Tay A."/>
            <person name="Hillier L.W."/>
            <person name="Minx P."/>
            <person name="Boehm T."/>
            <person name="Wilson R.K."/>
            <person name="Brenner S."/>
            <person name="Warren W.C."/>
        </authorList>
    </citation>
    <scope>NUCLEOTIDE SEQUENCE [LARGE SCALE GENOMIC DNA]</scope>
</reference>
<reference evidence="22" key="1">
    <citation type="journal article" date="2006" name="Science">
        <title>Ancient noncoding elements conserved in the human genome.</title>
        <authorList>
            <person name="Venkatesh B."/>
            <person name="Kirkness E.F."/>
            <person name="Loh Y.H."/>
            <person name="Halpern A.L."/>
            <person name="Lee A.P."/>
            <person name="Johnson J."/>
            <person name="Dandona N."/>
            <person name="Viswanathan L.D."/>
            <person name="Tay A."/>
            <person name="Venter J.C."/>
            <person name="Strausberg R.L."/>
            <person name="Brenner S."/>
        </authorList>
    </citation>
    <scope>NUCLEOTIDE SEQUENCE [LARGE SCALE GENOMIC DNA]</scope>
</reference>
<keyword evidence="7" id="KW-0832">Ubl conjugation</keyword>
<keyword evidence="9" id="KW-0524">Neurogenesis</keyword>
<keyword evidence="5" id="KW-0341">Growth regulation</keyword>
<dbReference type="PANTHER" id="PTHR11937">
    <property type="entry name" value="ACTIN"/>
    <property type="match status" value="1"/>
</dbReference>
<evidence type="ECO:0000256" key="16">
    <source>
        <dbReference type="ARBA" id="ARBA00023242"/>
    </source>
</evidence>
<evidence type="ECO:0000313" key="22">
    <source>
        <dbReference type="Proteomes" id="UP000314986"/>
    </source>
</evidence>
<dbReference type="Ensembl" id="ENSCMIT00000005360.1">
    <property type="protein sequence ID" value="ENSCMIP00000005176.1"/>
    <property type="gene ID" value="ENSCMIG00000002701.1"/>
</dbReference>
<evidence type="ECO:0000313" key="21">
    <source>
        <dbReference type="Ensembl" id="ENSCMIP00000005176.1"/>
    </source>
</evidence>
<feature type="region of interest" description="Disordered" evidence="20">
    <location>
        <begin position="229"/>
        <end position="269"/>
    </location>
</feature>
<evidence type="ECO:0000256" key="12">
    <source>
        <dbReference type="ARBA" id="ARBA00023159"/>
    </source>
</evidence>
<proteinExistence type="inferred from homology"/>
<dbReference type="GO" id="GO:0071564">
    <property type="term" value="C:npBAF complex"/>
    <property type="evidence" value="ECO:0007669"/>
    <property type="project" value="UniProtKB-ARBA"/>
</dbReference>
<reference evidence="21" key="5">
    <citation type="submission" date="2025-09" db="UniProtKB">
        <authorList>
            <consortium name="Ensembl"/>
        </authorList>
    </citation>
    <scope>IDENTIFICATION</scope>
</reference>
<dbReference type="GO" id="GO:0006338">
    <property type="term" value="P:chromatin remodeling"/>
    <property type="evidence" value="ECO:0007669"/>
    <property type="project" value="UniProtKB-ARBA"/>
</dbReference>
<reference evidence="21" key="4">
    <citation type="submission" date="2025-08" db="UniProtKB">
        <authorList>
            <consortium name="Ensembl"/>
        </authorList>
    </citation>
    <scope>IDENTIFICATION</scope>
</reference>
<keyword evidence="10" id="KW-0007">Acetylation</keyword>
<dbReference type="GO" id="GO:0006281">
    <property type="term" value="P:DNA repair"/>
    <property type="evidence" value="ECO:0007669"/>
    <property type="project" value="UniProtKB-KW"/>
</dbReference>
<evidence type="ECO:0000256" key="10">
    <source>
        <dbReference type="ARBA" id="ARBA00022990"/>
    </source>
</evidence>
<evidence type="ECO:0000256" key="19">
    <source>
        <dbReference type="RuleBase" id="RU000487"/>
    </source>
</evidence>
<evidence type="ECO:0000256" key="4">
    <source>
        <dbReference type="ARBA" id="ARBA00022553"/>
    </source>
</evidence>
<accession>A0A4W3GNR8</accession>
<evidence type="ECO:0000256" key="17">
    <source>
        <dbReference type="ARBA" id="ARBA00072655"/>
    </source>
</evidence>
<name>A0A4W3GNR8_CALMI</name>
<dbReference type="SUPFAM" id="SSF53067">
    <property type="entry name" value="Actin-like ATPase domain"/>
    <property type="match status" value="2"/>
</dbReference>
<dbReference type="PRINTS" id="PR00190">
    <property type="entry name" value="ACTIN"/>
</dbReference>
<dbReference type="Gene3D" id="2.30.36.70">
    <property type="entry name" value="Actin, Chain A, domain 2"/>
    <property type="match status" value="1"/>
</dbReference>
<keyword evidence="22" id="KW-1185">Reference proteome</keyword>
<keyword evidence="6" id="KW-0227">DNA damage</keyword>
<evidence type="ECO:0000256" key="8">
    <source>
        <dbReference type="ARBA" id="ARBA00022853"/>
    </source>
</evidence>
<dbReference type="GO" id="GO:0007399">
    <property type="term" value="P:nervous system development"/>
    <property type="evidence" value="ECO:0007669"/>
    <property type="project" value="UniProtKB-KW"/>
</dbReference>
<evidence type="ECO:0000256" key="11">
    <source>
        <dbReference type="ARBA" id="ARBA00023015"/>
    </source>
</evidence>
<evidence type="ECO:0000256" key="5">
    <source>
        <dbReference type="ARBA" id="ARBA00022604"/>
    </source>
</evidence>
<dbReference type="FunFam" id="3.30.420.40:FF:000375">
    <property type="entry name" value="Actin-related protein 8"/>
    <property type="match status" value="1"/>
</dbReference>
<keyword evidence="11" id="KW-0805">Transcription regulation</keyword>
<keyword evidence="12" id="KW-0010">Activator</keyword>
<dbReference type="InParanoid" id="A0A4W3GNR8"/>
<evidence type="ECO:0000256" key="6">
    <source>
        <dbReference type="ARBA" id="ARBA00022763"/>
    </source>
</evidence>
<evidence type="ECO:0000256" key="15">
    <source>
        <dbReference type="ARBA" id="ARBA00023204"/>
    </source>
</evidence>
<keyword evidence="3" id="KW-1017">Isopeptide bond</keyword>
<dbReference type="GeneTree" id="ENSGT00940000156305"/>
<dbReference type="PROSITE" id="PS00432">
    <property type="entry name" value="ACTINS_2"/>
    <property type="match status" value="1"/>
</dbReference>
<dbReference type="FunFam" id="2.30.36.70:FF:000004">
    <property type="entry name" value="Actin-like 6A, isoform CRA_a"/>
    <property type="match status" value="1"/>
</dbReference>
<comment type="subcellular location">
    <subcellularLocation>
        <location evidence="1">Nucleus</location>
    </subcellularLocation>
</comment>
<dbReference type="GO" id="GO:0045739">
    <property type="term" value="P:positive regulation of DNA repair"/>
    <property type="evidence" value="ECO:0007669"/>
    <property type="project" value="UniProtKB-ARBA"/>
</dbReference>
<feature type="compositionally biased region" description="Polar residues" evidence="20">
    <location>
        <begin position="244"/>
        <end position="255"/>
    </location>
</feature>
<dbReference type="GO" id="GO:0016514">
    <property type="term" value="C:SWI/SNF complex"/>
    <property type="evidence" value="ECO:0007669"/>
    <property type="project" value="UniProtKB-ARBA"/>
</dbReference>
<dbReference type="GO" id="GO:0033044">
    <property type="term" value="P:regulation of chromosome organization"/>
    <property type="evidence" value="ECO:0007669"/>
    <property type="project" value="UniProtKB-ARBA"/>
</dbReference>
<dbReference type="Proteomes" id="UP000314986">
    <property type="component" value="Unassembled WGS sequence"/>
</dbReference>
<gene>
    <name evidence="21" type="primary">actl6a</name>
</gene>
<dbReference type="OMA" id="MTEAPWN"/>
<evidence type="ECO:0000256" key="13">
    <source>
        <dbReference type="ARBA" id="ARBA00023163"/>
    </source>
</evidence>
<evidence type="ECO:0000256" key="18">
    <source>
        <dbReference type="ARBA" id="ARBA00076522"/>
    </source>
</evidence>
<dbReference type="SMART" id="SM00268">
    <property type="entry name" value="ACTIN"/>
    <property type="match status" value="1"/>
</dbReference>
<organism evidence="21 22">
    <name type="scientific">Callorhinchus milii</name>
    <name type="common">Ghost shark</name>
    <dbReference type="NCBI Taxonomy" id="7868"/>
    <lineage>
        <taxon>Eukaryota</taxon>
        <taxon>Metazoa</taxon>
        <taxon>Chordata</taxon>
        <taxon>Craniata</taxon>
        <taxon>Vertebrata</taxon>
        <taxon>Chondrichthyes</taxon>
        <taxon>Holocephali</taxon>
        <taxon>Chimaeriformes</taxon>
        <taxon>Callorhinchidae</taxon>
        <taxon>Callorhinchus</taxon>
    </lineage>
</organism>
<evidence type="ECO:0000256" key="20">
    <source>
        <dbReference type="SAM" id="MobiDB-lite"/>
    </source>
</evidence>
<evidence type="ECO:0000256" key="7">
    <source>
        <dbReference type="ARBA" id="ARBA00022843"/>
    </source>
</evidence>
<keyword evidence="15" id="KW-0234">DNA repair</keyword>
<dbReference type="CDD" id="cd13395">
    <property type="entry name" value="ASKHA_NBD_Arp4_ACTL6-like"/>
    <property type="match status" value="1"/>
</dbReference>
<evidence type="ECO:0000256" key="9">
    <source>
        <dbReference type="ARBA" id="ARBA00022902"/>
    </source>
</evidence>
<dbReference type="Pfam" id="PF00022">
    <property type="entry name" value="Actin"/>
    <property type="match status" value="1"/>
</dbReference>
<keyword evidence="16" id="KW-0539">Nucleus</keyword>
<sequence length="457" mass="50419">ADRGIVGHYEVGALVFDIGSYTVRAGYAGEDCPKADFPTAIGMLLERDDGSTPMEIEGDKGKSSGTTYFIDTNSLRVPRENVEVISPLKNGMIEDWDSFQGILDHTYKNHIKSEACLHPVLMSEAPWNTRAKRERLTELMFEHYNIPAFFLCKTAVLTAFANGRSTGLVLDSGATHTTAIPVHDGYVLQQSIVKSPLAGDFISMQCRELFQELNVEIIPPYMIASKVDTTGKPSASKSAERPILQSSLASKSAQESVREGSPANWKKKDKLPQVTRSWHNYMCNEVIQDFQASVLQVSDSSYDEQVAAQMPTVHYEFPNGYNCDFGAERLRIPEGLFDPSNVKGLSGNTMLGVSHVVTTSVGMCDIDIRPGLYGSVIAAGGNTLIQGFTDRLNRELSQKTPPSMRLKLMANNTTVERRFSSWIGGSILASLGTFQQMWISKQEYEEGGKQCVERKCP</sequence>
<keyword evidence="14" id="KW-0233">DNA recombination</keyword>
<dbReference type="Gene3D" id="3.30.420.40">
    <property type="match status" value="2"/>
</dbReference>
<keyword evidence="4" id="KW-0597">Phosphoprotein</keyword>